<dbReference type="AlphaFoldDB" id="A0A8J6J7Y8"/>
<accession>A0A8J6J7Y8</accession>
<evidence type="ECO:0000313" key="2">
    <source>
        <dbReference type="Proteomes" id="UP000607645"/>
    </source>
</evidence>
<dbReference type="EMBL" id="JACOPQ010000009">
    <property type="protein sequence ID" value="MBC5737707.1"/>
    <property type="molecule type" value="Genomic_DNA"/>
</dbReference>
<organism evidence="1 2">
    <name type="scientific">Lawsonibacter faecis</name>
    <dbReference type="NCBI Taxonomy" id="2763052"/>
    <lineage>
        <taxon>Bacteria</taxon>
        <taxon>Bacillati</taxon>
        <taxon>Bacillota</taxon>
        <taxon>Clostridia</taxon>
        <taxon>Eubacteriales</taxon>
        <taxon>Oscillospiraceae</taxon>
        <taxon>Lawsonibacter</taxon>
    </lineage>
</organism>
<comment type="caution">
    <text evidence="1">The sequence shown here is derived from an EMBL/GenBank/DDBJ whole genome shotgun (WGS) entry which is preliminary data.</text>
</comment>
<reference evidence="1" key="1">
    <citation type="submission" date="2020-08" db="EMBL/GenBank/DDBJ databases">
        <title>Genome public.</title>
        <authorList>
            <person name="Liu C."/>
            <person name="Sun Q."/>
        </authorList>
    </citation>
    <scope>NUCLEOTIDE SEQUENCE</scope>
    <source>
        <strain evidence="1">NSJ-52</strain>
    </source>
</reference>
<sequence>MTHTDRNRPQNKLKRWELALLLGVALAALLGVWLGGQQTALADKVIRLHVIANSDSEADQALKLLVRDRILAEAGDLFAQGLSREEAEAAIIARLPELAAAGADVVGEEGYAYGVTASLEQKVWFPTKTYTDFALPAGDYTALRVVIGDGAGQNWWCVVFPPLCLGSVTETVAETAAAGGFDEDEISLITGENEGYVVKFKAMELWDQFQDWLKQL</sequence>
<dbReference type="RefSeq" id="WP_186919510.1">
    <property type="nucleotide sequence ID" value="NZ_JACOPQ010000009.1"/>
</dbReference>
<keyword evidence="2" id="KW-1185">Reference proteome</keyword>
<gene>
    <name evidence="1" type="ORF">H8S62_11895</name>
</gene>
<name>A0A8J6J7Y8_9FIRM</name>
<evidence type="ECO:0000313" key="1">
    <source>
        <dbReference type="EMBL" id="MBC5737707.1"/>
    </source>
</evidence>
<dbReference type="Pfam" id="PF09551">
    <property type="entry name" value="Spore_II_R"/>
    <property type="match status" value="1"/>
</dbReference>
<dbReference type="Proteomes" id="UP000607645">
    <property type="component" value="Unassembled WGS sequence"/>
</dbReference>
<dbReference type="InterPro" id="IPR014202">
    <property type="entry name" value="Spore_II_R"/>
</dbReference>
<proteinExistence type="predicted"/>
<protein>
    <submittedName>
        <fullName evidence="1">Stage II sporulation protein R</fullName>
    </submittedName>
</protein>